<comment type="function">
    <text evidence="10">Necessary for normal cell division and for the maintenance of normal septation.</text>
</comment>
<dbReference type="NCBIfam" id="TIGR00231">
    <property type="entry name" value="small_GTP"/>
    <property type="match status" value="1"/>
</dbReference>
<dbReference type="NCBIfam" id="TIGR03598">
    <property type="entry name" value="GTPase_YsxC"/>
    <property type="match status" value="1"/>
</dbReference>
<evidence type="ECO:0000256" key="2">
    <source>
        <dbReference type="ARBA" id="ARBA00009638"/>
    </source>
</evidence>
<dbReference type="HAMAP" id="MF_00321">
    <property type="entry name" value="GTPase_EngB"/>
    <property type="match status" value="1"/>
</dbReference>
<evidence type="ECO:0000256" key="8">
    <source>
        <dbReference type="ARBA" id="ARBA00023210"/>
    </source>
</evidence>
<dbReference type="FunFam" id="3.40.50.300:FF:000098">
    <property type="entry name" value="Probable GTP-binding protein EngB"/>
    <property type="match status" value="1"/>
</dbReference>
<evidence type="ECO:0000256" key="6">
    <source>
        <dbReference type="ARBA" id="ARBA00022842"/>
    </source>
</evidence>
<comment type="cofactor">
    <cofactor evidence="1">
        <name>Mg(2+)</name>
        <dbReference type="ChEBI" id="CHEBI:18420"/>
    </cofactor>
</comment>
<sequence length="227" mass="26371">MILYRWPFFIVFCSMVIHTAKFLLSSPSFDKCPVANKPEYAFIGRSNVGKSSLINMLTGQKNLAKTSSTPGKTQLINHFLIESSNVKKQKQQWYLVDLPGYGYAKRSQTDRRRWEQMIENYLRKRPNLVQVMVLIDSRHTPQKNDLAFVNDLDKWEVPFSLVFTKADKEKPAVVQKNVQLFLDALKATWQFLPQVFITSAEKKTGREELLEFFEQNNLRVAENDMIG</sequence>
<feature type="domain" description="EngB-type G" evidence="11">
    <location>
        <begin position="36"/>
        <end position="219"/>
    </location>
</feature>
<dbReference type="InterPro" id="IPR027417">
    <property type="entry name" value="P-loop_NTPase"/>
</dbReference>
<keyword evidence="4" id="KW-0479">Metal-binding</keyword>
<comment type="caution">
    <text evidence="12">The sequence shown here is derived from an EMBL/GenBank/DDBJ whole genome shotgun (WGS) entry which is preliminary data.</text>
</comment>
<evidence type="ECO:0000256" key="7">
    <source>
        <dbReference type="ARBA" id="ARBA00023134"/>
    </source>
</evidence>
<keyword evidence="9 10" id="KW-0131">Cell cycle</keyword>
<dbReference type="InterPro" id="IPR019987">
    <property type="entry name" value="GTP-bd_ribosome_bio_YsxC"/>
</dbReference>
<keyword evidence="6" id="KW-0460">Magnesium</keyword>
<evidence type="ECO:0000256" key="1">
    <source>
        <dbReference type="ARBA" id="ARBA00001946"/>
    </source>
</evidence>
<evidence type="ECO:0000256" key="3">
    <source>
        <dbReference type="ARBA" id="ARBA00022618"/>
    </source>
</evidence>
<dbReference type="GO" id="GO:0000917">
    <property type="term" value="P:division septum assembly"/>
    <property type="evidence" value="ECO:0007669"/>
    <property type="project" value="UniProtKB-KW"/>
</dbReference>
<name>A0A2W7RKR3_9BACT</name>
<dbReference type="GO" id="GO:0005525">
    <property type="term" value="F:GTP binding"/>
    <property type="evidence" value="ECO:0007669"/>
    <property type="project" value="UniProtKB-UniRule"/>
</dbReference>
<dbReference type="Proteomes" id="UP000249720">
    <property type="component" value="Unassembled WGS sequence"/>
</dbReference>
<proteinExistence type="inferred from homology"/>
<gene>
    <name evidence="10" type="primary">engB</name>
    <name evidence="12" type="ORF">LX80_02153</name>
</gene>
<evidence type="ECO:0000256" key="4">
    <source>
        <dbReference type="ARBA" id="ARBA00022723"/>
    </source>
</evidence>
<dbReference type="PROSITE" id="PS51706">
    <property type="entry name" value="G_ENGB"/>
    <property type="match status" value="1"/>
</dbReference>
<comment type="similarity">
    <text evidence="2 10">Belongs to the TRAFAC class TrmE-Era-EngA-EngB-Septin-like GTPase superfamily. EngB GTPase family.</text>
</comment>
<keyword evidence="8 10" id="KW-0717">Septation</keyword>
<keyword evidence="3 10" id="KW-0132">Cell division</keyword>
<dbReference type="InterPro" id="IPR005225">
    <property type="entry name" value="Small_GTP-bd"/>
</dbReference>
<evidence type="ECO:0000256" key="9">
    <source>
        <dbReference type="ARBA" id="ARBA00023306"/>
    </source>
</evidence>
<dbReference type="InterPro" id="IPR030393">
    <property type="entry name" value="G_ENGB_dom"/>
</dbReference>
<dbReference type="Gene3D" id="3.40.50.300">
    <property type="entry name" value="P-loop containing nucleotide triphosphate hydrolases"/>
    <property type="match status" value="1"/>
</dbReference>
<evidence type="ECO:0000256" key="10">
    <source>
        <dbReference type="HAMAP-Rule" id="MF_00321"/>
    </source>
</evidence>
<dbReference type="CDD" id="cd01876">
    <property type="entry name" value="YihA_EngB"/>
    <property type="match status" value="1"/>
</dbReference>
<dbReference type="SUPFAM" id="SSF52540">
    <property type="entry name" value="P-loop containing nucleoside triphosphate hydrolases"/>
    <property type="match status" value="1"/>
</dbReference>
<evidence type="ECO:0000259" key="11">
    <source>
        <dbReference type="PROSITE" id="PS51706"/>
    </source>
</evidence>
<keyword evidence="5 10" id="KW-0547">Nucleotide-binding</keyword>
<dbReference type="AlphaFoldDB" id="A0A2W7RKR3"/>
<keyword evidence="13" id="KW-1185">Reference proteome</keyword>
<dbReference type="PANTHER" id="PTHR11649">
    <property type="entry name" value="MSS1/TRME-RELATED GTP-BINDING PROTEIN"/>
    <property type="match status" value="1"/>
</dbReference>
<dbReference type="Pfam" id="PF01926">
    <property type="entry name" value="MMR_HSR1"/>
    <property type="match status" value="1"/>
</dbReference>
<keyword evidence="7 10" id="KW-0342">GTP-binding</keyword>
<dbReference type="PANTHER" id="PTHR11649:SF13">
    <property type="entry name" value="ENGB-TYPE G DOMAIN-CONTAINING PROTEIN"/>
    <property type="match status" value="1"/>
</dbReference>
<organism evidence="12 13">
    <name type="scientific">Hydrotalea sandarakina</name>
    <dbReference type="NCBI Taxonomy" id="1004304"/>
    <lineage>
        <taxon>Bacteria</taxon>
        <taxon>Pseudomonadati</taxon>
        <taxon>Bacteroidota</taxon>
        <taxon>Chitinophagia</taxon>
        <taxon>Chitinophagales</taxon>
        <taxon>Chitinophagaceae</taxon>
        <taxon>Hydrotalea</taxon>
    </lineage>
</organism>
<evidence type="ECO:0000256" key="5">
    <source>
        <dbReference type="ARBA" id="ARBA00022741"/>
    </source>
</evidence>
<protein>
    <recommendedName>
        <fullName evidence="10">Probable GTP-binding protein EngB</fullName>
    </recommendedName>
</protein>
<reference evidence="12 13" key="1">
    <citation type="submission" date="2018-06" db="EMBL/GenBank/DDBJ databases">
        <title>Genomic Encyclopedia of Archaeal and Bacterial Type Strains, Phase II (KMG-II): from individual species to whole genera.</title>
        <authorList>
            <person name="Goeker M."/>
        </authorList>
    </citation>
    <scope>NUCLEOTIDE SEQUENCE [LARGE SCALE GENOMIC DNA]</scope>
    <source>
        <strain evidence="12 13">DSM 23241</strain>
    </source>
</reference>
<dbReference type="EMBL" id="QKZV01000007">
    <property type="protein sequence ID" value="PZX61423.1"/>
    <property type="molecule type" value="Genomic_DNA"/>
</dbReference>
<evidence type="ECO:0000313" key="13">
    <source>
        <dbReference type="Proteomes" id="UP000249720"/>
    </source>
</evidence>
<evidence type="ECO:0000313" key="12">
    <source>
        <dbReference type="EMBL" id="PZX61423.1"/>
    </source>
</evidence>
<accession>A0A2W7RKR3</accession>
<dbReference type="GO" id="GO:0046872">
    <property type="term" value="F:metal ion binding"/>
    <property type="evidence" value="ECO:0007669"/>
    <property type="project" value="UniProtKB-KW"/>
</dbReference>
<dbReference type="InterPro" id="IPR006073">
    <property type="entry name" value="GTP-bd"/>
</dbReference>